<protein>
    <submittedName>
        <fullName evidence="3">Transferase</fullName>
    </submittedName>
</protein>
<dbReference type="Proteomes" id="UP000244649">
    <property type="component" value="Unassembled WGS sequence"/>
</dbReference>
<dbReference type="InterPro" id="IPR018357">
    <property type="entry name" value="Hexapep_transf_CS"/>
</dbReference>
<dbReference type="PANTHER" id="PTHR43300">
    <property type="entry name" value="ACETYLTRANSFERASE"/>
    <property type="match status" value="1"/>
</dbReference>
<dbReference type="PROSITE" id="PS00101">
    <property type="entry name" value="HEXAPEP_TRANSFERASES"/>
    <property type="match status" value="1"/>
</dbReference>
<dbReference type="PANTHER" id="PTHR43300:SF7">
    <property type="entry name" value="UDP-N-ACETYLBACILLOSAMINE N-ACETYLTRANSFERASE"/>
    <property type="match status" value="1"/>
</dbReference>
<dbReference type="Gene3D" id="3.40.50.20">
    <property type="match status" value="1"/>
</dbReference>
<dbReference type="Gene3D" id="2.160.10.10">
    <property type="entry name" value="Hexapeptide repeat proteins"/>
    <property type="match status" value="2"/>
</dbReference>
<comment type="caution">
    <text evidence="3">The sequence shown here is derived from an EMBL/GenBank/DDBJ whole genome shotgun (WGS) entry which is preliminary data.</text>
</comment>
<evidence type="ECO:0000313" key="3">
    <source>
        <dbReference type="EMBL" id="PVE79757.1"/>
    </source>
</evidence>
<dbReference type="SUPFAM" id="SSF51161">
    <property type="entry name" value="Trimeric LpxA-like enzymes"/>
    <property type="match status" value="1"/>
</dbReference>
<dbReference type="AlphaFoldDB" id="A0A2T7WZP8"/>
<gene>
    <name evidence="3" type="ORF">DC432_00440</name>
</gene>
<dbReference type="GO" id="GO:0016740">
    <property type="term" value="F:transferase activity"/>
    <property type="evidence" value="ECO:0007669"/>
    <property type="project" value="UniProtKB-KW"/>
</dbReference>
<dbReference type="Pfam" id="PF14602">
    <property type="entry name" value="Hexapep_2"/>
    <property type="match status" value="1"/>
</dbReference>
<dbReference type="EMBL" id="QDFT01000001">
    <property type="protein sequence ID" value="PVE79757.1"/>
    <property type="molecule type" value="Genomic_DNA"/>
</dbReference>
<dbReference type="InterPro" id="IPR050179">
    <property type="entry name" value="Trans_hexapeptide_repeat"/>
</dbReference>
<dbReference type="RefSeq" id="WP_116536205.1">
    <property type="nucleotide sequence ID" value="NZ_QDFT01000001.1"/>
</dbReference>
<evidence type="ECO:0000313" key="4">
    <source>
        <dbReference type="Proteomes" id="UP000244649"/>
    </source>
</evidence>
<name>A0A2T7WZP8_MICTE</name>
<sequence length="214" mass="21426">MTEALRIGILGAGGQAREVAEFLRATVAFFAVDDEHLPTARAAINGPAPVVSLSSAEGERSVPVVAALGAPGARRGIVQRWPGSLFAQAVSRAAYVAVDARLGVGTMVAPGAIIMSGVVVGEHALINAGATVGHDTVIGAYATVSPGVRIGGRTAIGAGAFIGLGATILQGVRVGEGAVVGAGAVVRHDVPALEVHVGVPARVLRVERGWLDVV</sequence>
<dbReference type="Pfam" id="PF00132">
    <property type="entry name" value="Hexapep"/>
    <property type="match status" value="1"/>
</dbReference>
<evidence type="ECO:0000256" key="2">
    <source>
        <dbReference type="ARBA" id="ARBA00022737"/>
    </source>
</evidence>
<keyword evidence="2" id="KW-0677">Repeat</keyword>
<keyword evidence="1 3" id="KW-0808">Transferase</keyword>
<dbReference type="InterPro" id="IPR001451">
    <property type="entry name" value="Hexapep"/>
</dbReference>
<dbReference type="InterPro" id="IPR011004">
    <property type="entry name" value="Trimer_LpxA-like_sf"/>
</dbReference>
<evidence type="ECO:0000256" key="1">
    <source>
        <dbReference type="ARBA" id="ARBA00022679"/>
    </source>
</evidence>
<accession>A0A2T7WZP8</accession>
<organism evidence="3 4">
    <name type="scientific">Microbacterium testaceum</name>
    <name type="common">Aureobacterium testaceum</name>
    <name type="synonym">Brevibacterium testaceum</name>
    <dbReference type="NCBI Taxonomy" id="2033"/>
    <lineage>
        <taxon>Bacteria</taxon>
        <taxon>Bacillati</taxon>
        <taxon>Actinomycetota</taxon>
        <taxon>Actinomycetes</taxon>
        <taxon>Micrococcales</taxon>
        <taxon>Microbacteriaceae</taxon>
        <taxon>Microbacterium</taxon>
    </lineage>
</organism>
<proteinExistence type="predicted"/>
<reference evidence="3 4" key="1">
    <citation type="submission" date="2018-04" db="EMBL/GenBank/DDBJ databases">
        <authorList>
            <person name="Go L.Y."/>
            <person name="Mitchell J.A."/>
        </authorList>
    </citation>
    <scope>NUCLEOTIDE SEQUENCE [LARGE SCALE GENOMIC DNA]</scope>
    <source>
        <strain evidence="3 4">TPD7010</strain>
    </source>
</reference>